<dbReference type="SUPFAM" id="SSF47384">
    <property type="entry name" value="Homodimeric domain of signal transducing histidine kinase"/>
    <property type="match status" value="1"/>
</dbReference>
<evidence type="ECO:0000256" key="2">
    <source>
        <dbReference type="ARBA" id="ARBA00012438"/>
    </source>
</evidence>
<keyword evidence="7" id="KW-0067">ATP-binding</keyword>
<dbReference type="RefSeq" id="WP_406791078.1">
    <property type="nucleotide sequence ID" value="NZ_JBJHZX010000005.1"/>
</dbReference>
<dbReference type="PANTHER" id="PTHR43065">
    <property type="entry name" value="SENSOR HISTIDINE KINASE"/>
    <property type="match status" value="1"/>
</dbReference>
<feature type="domain" description="Histidine kinase" evidence="9">
    <location>
        <begin position="224"/>
        <end position="428"/>
    </location>
</feature>
<name>A0ABW8SIA7_9CLOT</name>
<dbReference type="EMBL" id="JBJHZX010000005">
    <property type="protein sequence ID" value="MFL0194961.1"/>
    <property type="molecule type" value="Genomic_DNA"/>
</dbReference>
<dbReference type="SMART" id="SM00388">
    <property type="entry name" value="HisKA"/>
    <property type="match status" value="1"/>
</dbReference>
<dbReference type="InterPro" id="IPR004358">
    <property type="entry name" value="Sig_transdc_His_kin-like_C"/>
</dbReference>
<dbReference type="CDD" id="cd00082">
    <property type="entry name" value="HisKA"/>
    <property type="match status" value="1"/>
</dbReference>
<dbReference type="InterPro" id="IPR003661">
    <property type="entry name" value="HisK_dim/P_dom"/>
</dbReference>
<dbReference type="GO" id="GO:0016301">
    <property type="term" value="F:kinase activity"/>
    <property type="evidence" value="ECO:0007669"/>
    <property type="project" value="UniProtKB-KW"/>
</dbReference>
<accession>A0ABW8SIA7</accession>
<dbReference type="PRINTS" id="PR00344">
    <property type="entry name" value="BCTRLSENSOR"/>
</dbReference>
<evidence type="ECO:0000259" key="9">
    <source>
        <dbReference type="PROSITE" id="PS50109"/>
    </source>
</evidence>
<dbReference type="InterPro" id="IPR036890">
    <property type="entry name" value="HATPase_C_sf"/>
</dbReference>
<dbReference type="SMART" id="SM00387">
    <property type="entry name" value="HATPase_c"/>
    <property type="match status" value="1"/>
</dbReference>
<organism evidence="10 11">
    <name type="scientific">Candidatus Clostridium eludens</name>
    <dbReference type="NCBI Taxonomy" id="3381663"/>
    <lineage>
        <taxon>Bacteria</taxon>
        <taxon>Bacillati</taxon>
        <taxon>Bacillota</taxon>
        <taxon>Clostridia</taxon>
        <taxon>Eubacteriales</taxon>
        <taxon>Clostridiaceae</taxon>
        <taxon>Clostridium</taxon>
    </lineage>
</organism>
<keyword evidence="3" id="KW-0597">Phosphoprotein</keyword>
<dbReference type="Gene3D" id="1.10.287.130">
    <property type="match status" value="1"/>
</dbReference>
<evidence type="ECO:0000256" key="3">
    <source>
        <dbReference type="ARBA" id="ARBA00022553"/>
    </source>
</evidence>
<dbReference type="SUPFAM" id="SSF55874">
    <property type="entry name" value="ATPase domain of HSP90 chaperone/DNA topoisomerase II/histidine kinase"/>
    <property type="match status" value="1"/>
</dbReference>
<dbReference type="PANTHER" id="PTHR43065:SF46">
    <property type="entry name" value="C4-DICARBOXYLATE TRANSPORT SENSOR PROTEIN DCTB"/>
    <property type="match status" value="1"/>
</dbReference>
<dbReference type="InterPro" id="IPR036097">
    <property type="entry name" value="HisK_dim/P_sf"/>
</dbReference>
<dbReference type="CDD" id="cd00075">
    <property type="entry name" value="HATPase"/>
    <property type="match status" value="1"/>
</dbReference>
<keyword evidence="4" id="KW-0808">Transferase</keyword>
<comment type="catalytic activity">
    <reaction evidence="1">
        <text>ATP + protein L-histidine = ADP + protein N-phospho-L-histidine.</text>
        <dbReference type="EC" id="2.7.13.3"/>
    </reaction>
</comment>
<dbReference type="Gene3D" id="3.30.450.40">
    <property type="match status" value="1"/>
</dbReference>
<evidence type="ECO:0000256" key="8">
    <source>
        <dbReference type="ARBA" id="ARBA00023012"/>
    </source>
</evidence>
<comment type="caution">
    <text evidence="10">The sequence shown here is derived from an EMBL/GenBank/DDBJ whole genome shotgun (WGS) entry which is preliminary data.</text>
</comment>
<dbReference type="Gene3D" id="3.30.565.10">
    <property type="entry name" value="Histidine kinase-like ATPase, C-terminal domain"/>
    <property type="match status" value="1"/>
</dbReference>
<dbReference type="Pfam" id="PF02518">
    <property type="entry name" value="HATPase_c"/>
    <property type="match status" value="1"/>
</dbReference>
<keyword evidence="8" id="KW-0902">Two-component regulatory system</keyword>
<dbReference type="InterPro" id="IPR003594">
    <property type="entry name" value="HATPase_dom"/>
</dbReference>
<reference evidence="10 11" key="1">
    <citation type="submission" date="2024-11" db="EMBL/GenBank/DDBJ databases">
        <authorList>
            <person name="Heng Y.C."/>
            <person name="Lim A.C.H."/>
            <person name="Lee J.K.Y."/>
            <person name="Kittelmann S."/>
        </authorList>
    </citation>
    <scope>NUCLEOTIDE SEQUENCE [LARGE SCALE GENOMIC DNA]</scope>
    <source>
        <strain evidence="10 11">WILCCON 0269</strain>
    </source>
</reference>
<evidence type="ECO:0000256" key="6">
    <source>
        <dbReference type="ARBA" id="ARBA00022777"/>
    </source>
</evidence>
<sequence length="441" mass="49627">MSGFADDQQLIYQWKEFIKNINDNPTFNSIIIKPCIKCADLEDTAPEKSKIRFLSSSEIKDKLSKNSQLIESSNPFLKYISSSLKGIPHIVSLTDNHGWIIDLAGTPEELNIKNKKICIGARWCQRNTNTDNIKTKLAIKNPVFTYNIKPSNKACGACCCIYVPIKLNEKIIGNLVLSTPNKYAHPAIFSLATICGNSIETALSDLENKQNNHPLLQISDLMATTVHDLKNPLAVIRGLGQLSKITQDKNVLNGYLDKIITQVDELNDIIVELLSIFKPSQLFPKEVVPVIQEVINEFQPQCKFKNIKISFMNNGDGFINMCENLFKRAIQNILINALQLMDNGGQIEIETKTEEQSIVITIKDTAGGIPEDIKDSLFQAFTFRRGQGTGLGLFMVYHTIASTHKGKIWFESEKNKGTTFFIKIPITKNIENMFLSKYEFI</sequence>
<evidence type="ECO:0000313" key="10">
    <source>
        <dbReference type="EMBL" id="MFL0194961.1"/>
    </source>
</evidence>
<evidence type="ECO:0000256" key="7">
    <source>
        <dbReference type="ARBA" id="ARBA00022840"/>
    </source>
</evidence>
<dbReference type="PROSITE" id="PS50109">
    <property type="entry name" value="HIS_KIN"/>
    <property type="match status" value="1"/>
</dbReference>
<keyword evidence="6 10" id="KW-0418">Kinase</keyword>
<gene>
    <name evidence="10" type="ORF">ACJDU8_05135</name>
</gene>
<proteinExistence type="predicted"/>
<dbReference type="Proteomes" id="UP001623660">
    <property type="component" value="Unassembled WGS sequence"/>
</dbReference>
<keyword evidence="11" id="KW-1185">Reference proteome</keyword>
<evidence type="ECO:0000313" key="11">
    <source>
        <dbReference type="Proteomes" id="UP001623660"/>
    </source>
</evidence>
<dbReference type="Pfam" id="PF00512">
    <property type="entry name" value="HisKA"/>
    <property type="match status" value="1"/>
</dbReference>
<evidence type="ECO:0000256" key="1">
    <source>
        <dbReference type="ARBA" id="ARBA00000085"/>
    </source>
</evidence>
<dbReference type="EC" id="2.7.13.3" evidence="2"/>
<evidence type="ECO:0000256" key="5">
    <source>
        <dbReference type="ARBA" id="ARBA00022741"/>
    </source>
</evidence>
<dbReference type="InterPro" id="IPR005467">
    <property type="entry name" value="His_kinase_dom"/>
</dbReference>
<dbReference type="InterPro" id="IPR029016">
    <property type="entry name" value="GAF-like_dom_sf"/>
</dbReference>
<protein>
    <recommendedName>
        <fullName evidence="2">histidine kinase</fullName>
        <ecNumber evidence="2">2.7.13.3</ecNumber>
    </recommendedName>
</protein>
<keyword evidence="5" id="KW-0547">Nucleotide-binding</keyword>
<evidence type="ECO:0000256" key="4">
    <source>
        <dbReference type="ARBA" id="ARBA00022679"/>
    </source>
</evidence>